<gene>
    <name evidence="1" type="ORF">GFB47_11800</name>
</gene>
<dbReference type="Proteomes" id="UP000348942">
    <property type="component" value="Chromosome 2"/>
</dbReference>
<proteinExistence type="predicted"/>
<sequence length="195" mass="22880">MLDINEQLLLKRAGCLNKIDPYHSYHKSYQYFVSFFANKQELTESDLIIGANFTYGWMPTILNFKSADFDQAVLILNRAKSPIMISDIEIILLKKLINNSLVGVSKLLHFVNPELYAIWDSRVCYFLTGKSYKQKVENIDLFKEYLNLCHRVSHHKNFESIHRQFICKVGYEVSPMRTLEQIMFIEHAHPLNDEN</sequence>
<dbReference type="EMBL" id="CP045700">
    <property type="protein sequence ID" value="QGA66143.1"/>
    <property type="molecule type" value="Genomic_DNA"/>
</dbReference>
<evidence type="ECO:0000313" key="1">
    <source>
        <dbReference type="EMBL" id="QGA66143.1"/>
    </source>
</evidence>
<dbReference type="RefSeq" id="WP_153448279.1">
    <property type="nucleotide sequence ID" value="NZ_CP045700.1"/>
</dbReference>
<reference evidence="1 2" key="1">
    <citation type="submission" date="2019-10" db="EMBL/GenBank/DDBJ databases">
        <title>Vibrio sp. nov., isolated from Coralline algae surface.</title>
        <authorList>
            <person name="Geng Y."/>
            <person name="Zhang X."/>
        </authorList>
    </citation>
    <scope>NUCLEOTIDE SEQUENCE [LARGE SCALE GENOMIC DNA]</scope>
    <source>
        <strain evidence="1 2">SM1977</strain>
    </source>
</reference>
<evidence type="ECO:0000313" key="2">
    <source>
        <dbReference type="Proteomes" id="UP000348942"/>
    </source>
</evidence>
<protein>
    <submittedName>
        <fullName evidence="1">Uncharacterized protein</fullName>
    </submittedName>
</protein>
<accession>A0A5Q0TG82</accession>
<organism evidence="1 2">
    <name type="scientific">Vibrio algicola</name>
    <dbReference type="NCBI Taxonomy" id="2662262"/>
    <lineage>
        <taxon>Bacteria</taxon>
        <taxon>Pseudomonadati</taxon>
        <taxon>Pseudomonadota</taxon>
        <taxon>Gammaproteobacteria</taxon>
        <taxon>Vibrionales</taxon>
        <taxon>Vibrionaceae</taxon>
        <taxon>Vibrio</taxon>
    </lineage>
</organism>
<name>A0A5Q0TG82_9VIBR</name>
<dbReference type="AlphaFoldDB" id="A0A5Q0TG82"/>
<keyword evidence="2" id="KW-1185">Reference proteome</keyword>